<reference evidence="1 2" key="1">
    <citation type="submission" date="2023-05" db="EMBL/GenBank/DDBJ databases">
        <title>Draft genome sequence of Streptomyces sp. B-S-A12 isolated from a cave soil in Thailand.</title>
        <authorList>
            <person name="Chamroensaksri N."/>
            <person name="Muangham S."/>
        </authorList>
    </citation>
    <scope>NUCLEOTIDE SEQUENCE [LARGE SCALE GENOMIC DNA]</scope>
    <source>
        <strain evidence="1 2">B-S-A12</strain>
    </source>
</reference>
<organism evidence="1 2">
    <name type="scientific">Streptomyces luteolus</name>
    <dbReference type="NCBI Taxonomy" id="3043615"/>
    <lineage>
        <taxon>Bacteria</taxon>
        <taxon>Bacillati</taxon>
        <taxon>Actinomycetota</taxon>
        <taxon>Actinomycetes</taxon>
        <taxon>Kitasatosporales</taxon>
        <taxon>Streptomycetaceae</taxon>
        <taxon>Streptomyces</taxon>
    </lineage>
</organism>
<gene>
    <name evidence="1" type="ORF">QIT00_38230</name>
</gene>
<evidence type="ECO:0000313" key="1">
    <source>
        <dbReference type="EMBL" id="MDI3424294.1"/>
    </source>
</evidence>
<dbReference type="Proteomes" id="UP001237105">
    <property type="component" value="Unassembled WGS sequence"/>
</dbReference>
<name>A0ABT6T8U2_9ACTN</name>
<dbReference type="EMBL" id="JASCIS010000086">
    <property type="protein sequence ID" value="MDI3424294.1"/>
    <property type="molecule type" value="Genomic_DNA"/>
</dbReference>
<evidence type="ECO:0000313" key="2">
    <source>
        <dbReference type="Proteomes" id="UP001237105"/>
    </source>
</evidence>
<sequence length="36" mass="4021">LPHLGYVTRRNYEGYFQGAVEDIAAFLAGRPIRVLG</sequence>
<comment type="caution">
    <text evidence="1">The sequence shown here is derived from an EMBL/GenBank/DDBJ whole genome shotgun (WGS) entry which is preliminary data.</text>
</comment>
<proteinExistence type="predicted"/>
<feature type="non-terminal residue" evidence="1">
    <location>
        <position position="1"/>
    </location>
</feature>
<protein>
    <submittedName>
        <fullName evidence="1">D-2-hydroxyacid dehydrogenase family protein</fullName>
    </submittedName>
</protein>
<keyword evidence="2" id="KW-1185">Reference proteome</keyword>
<accession>A0ABT6T8U2</accession>